<evidence type="ECO:0000313" key="2">
    <source>
        <dbReference type="EMBL" id="KAK7274829.1"/>
    </source>
</evidence>
<dbReference type="Proteomes" id="UP001372338">
    <property type="component" value="Unassembled WGS sequence"/>
</dbReference>
<proteinExistence type="predicted"/>
<reference evidence="2 3" key="1">
    <citation type="submission" date="2024-01" db="EMBL/GenBank/DDBJ databases">
        <title>The genomes of 5 underutilized Papilionoideae crops provide insights into root nodulation and disease resistanc.</title>
        <authorList>
            <person name="Yuan L."/>
        </authorList>
    </citation>
    <scope>NUCLEOTIDE SEQUENCE [LARGE SCALE GENOMIC DNA]</scope>
    <source>
        <strain evidence="2">ZHUSHIDOU_FW_LH</strain>
        <tissue evidence="2">Leaf</tissue>
    </source>
</reference>
<feature type="compositionally biased region" description="Low complexity" evidence="1">
    <location>
        <begin position="84"/>
        <end position="98"/>
    </location>
</feature>
<feature type="region of interest" description="Disordered" evidence="1">
    <location>
        <begin position="72"/>
        <end position="152"/>
    </location>
</feature>
<dbReference type="AlphaFoldDB" id="A0AAN9FEE8"/>
<feature type="compositionally biased region" description="Basic and acidic residues" evidence="1">
    <location>
        <begin position="141"/>
        <end position="152"/>
    </location>
</feature>
<organism evidence="2 3">
    <name type="scientific">Crotalaria pallida</name>
    <name type="common">Smooth rattlebox</name>
    <name type="synonym">Crotalaria striata</name>
    <dbReference type="NCBI Taxonomy" id="3830"/>
    <lineage>
        <taxon>Eukaryota</taxon>
        <taxon>Viridiplantae</taxon>
        <taxon>Streptophyta</taxon>
        <taxon>Embryophyta</taxon>
        <taxon>Tracheophyta</taxon>
        <taxon>Spermatophyta</taxon>
        <taxon>Magnoliopsida</taxon>
        <taxon>eudicotyledons</taxon>
        <taxon>Gunneridae</taxon>
        <taxon>Pentapetalae</taxon>
        <taxon>rosids</taxon>
        <taxon>fabids</taxon>
        <taxon>Fabales</taxon>
        <taxon>Fabaceae</taxon>
        <taxon>Papilionoideae</taxon>
        <taxon>50 kb inversion clade</taxon>
        <taxon>genistoids sensu lato</taxon>
        <taxon>core genistoids</taxon>
        <taxon>Crotalarieae</taxon>
        <taxon>Crotalaria</taxon>
    </lineage>
</organism>
<name>A0AAN9FEE8_CROPI</name>
<feature type="compositionally biased region" description="Polar residues" evidence="1">
    <location>
        <begin position="122"/>
        <end position="140"/>
    </location>
</feature>
<evidence type="ECO:0000313" key="3">
    <source>
        <dbReference type="Proteomes" id="UP001372338"/>
    </source>
</evidence>
<sequence>MRDRLKNCTAVPRAPVVHAPSEVVQEDLNKVNGDTTLIENQAANISSDNQGTEIGVIDSDEQLHGEWMIVRRKKKNGNEKKKVGGNVNGDKGKNNGAKEIPATEPNHLKIPRKEKVVMGSPNLLTFPNTTTSLASNSSRGKTQDNNKKRARR</sequence>
<evidence type="ECO:0000256" key="1">
    <source>
        <dbReference type="SAM" id="MobiDB-lite"/>
    </source>
</evidence>
<gene>
    <name evidence="2" type="ORF">RIF29_15928</name>
</gene>
<comment type="caution">
    <text evidence="2">The sequence shown here is derived from an EMBL/GenBank/DDBJ whole genome shotgun (WGS) entry which is preliminary data.</text>
</comment>
<dbReference type="EMBL" id="JAYWIO010000003">
    <property type="protein sequence ID" value="KAK7274829.1"/>
    <property type="molecule type" value="Genomic_DNA"/>
</dbReference>
<keyword evidence="3" id="KW-1185">Reference proteome</keyword>
<accession>A0AAN9FEE8</accession>
<protein>
    <submittedName>
        <fullName evidence="2">Uncharacterized protein</fullName>
    </submittedName>
</protein>